<evidence type="ECO:0000313" key="1">
    <source>
        <dbReference type="EMBL" id="KAK9033298.1"/>
    </source>
</evidence>
<reference evidence="1 2" key="1">
    <citation type="journal article" date="2024" name="G3 (Bethesda)">
        <title>Genome assembly of Hibiscus sabdariffa L. provides insights into metabolisms of medicinal natural products.</title>
        <authorList>
            <person name="Kim T."/>
        </authorList>
    </citation>
    <scope>NUCLEOTIDE SEQUENCE [LARGE SCALE GENOMIC DNA]</scope>
    <source>
        <strain evidence="1">TK-2024</strain>
        <tissue evidence="1">Old leaves</tissue>
    </source>
</reference>
<accession>A0ABR2T741</accession>
<evidence type="ECO:0008006" key="3">
    <source>
        <dbReference type="Google" id="ProtNLM"/>
    </source>
</evidence>
<name>A0ABR2T741_9ROSI</name>
<protein>
    <recommendedName>
        <fullName evidence="3">Secreted protein</fullName>
    </recommendedName>
</protein>
<dbReference type="Proteomes" id="UP001396334">
    <property type="component" value="Unassembled WGS sequence"/>
</dbReference>
<dbReference type="EMBL" id="JBBPBN010000008">
    <property type="protein sequence ID" value="KAK9033298.1"/>
    <property type="molecule type" value="Genomic_DNA"/>
</dbReference>
<keyword evidence="2" id="KW-1185">Reference proteome</keyword>
<organism evidence="1 2">
    <name type="scientific">Hibiscus sabdariffa</name>
    <name type="common">roselle</name>
    <dbReference type="NCBI Taxonomy" id="183260"/>
    <lineage>
        <taxon>Eukaryota</taxon>
        <taxon>Viridiplantae</taxon>
        <taxon>Streptophyta</taxon>
        <taxon>Embryophyta</taxon>
        <taxon>Tracheophyta</taxon>
        <taxon>Spermatophyta</taxon>
        <taxon>Magnoliopsida</taxon>
        <taxon>eudicotyledons</taxon>
        <taxon>Gunneridae</taxon>
        <taxon>Pentapetalae</taxon>
        <taxon>rosids</taxon>
        <taxon>malvids</taxon>
        <taxon>Malvales</taxon>
        <taxon>Malvaceae</taxon>
        <taxon>Malvoideae</taxon>
        <taxon>Hibiscus</taxon>
    </lineage>
</organism>
<proteinExistence type="predicted"/>
<evidence type="ECO:0000313" key="2">
    <source>
        <dbReference type="Proteomes" id="UP001396334"/>
    </source>
</evidence>
<sequence>MGIAIVAVVVVRSACRCRRGGWETLVPIAYGSDEKVSWCVWRTQLVSPSRAKAQIYEPAQLSELEPE</sequence>
<gene>
    <name evidence="1" type="ORF">V6N11_018331</name>
</gene>
<comment type="caution">
    <text evidence="1">The sequence shown here is derived from an EMBL/GenBank/DDBJ whole genome shotgun (WGS) entry which is preliminary data.</text>
</comment>